<dbReference type="GO" id="GO:0005524">
    <property type="term" value="F:ATP binding"/>
    <property type="evidence" value="ECO:0007669"/>
    <property type="project" value="InterPro"/>
</dbReference>
<dbReference type="Gene3D" id="3.10.20.90">
    <property type="entry name" value="Phosphatidylinositol 3-kinase Catalytic Subunit, Chain A, domain 1"/>
    <property type="match status" value="3"/>
</dbReference>
<dbReference type="InterPro" id="IPR011009">
    <property type="entry name" value="Kinase-like_dom_sf"/>
</dbReference>
<dbReference type="InterPro" id="IPR000719">
    <property type="entry name" value="Prot_kinase_dom"/>
</dbReference>
<evidence type="ECO:0000256" key="4">
    <source>
        <dbReference type="ARBA" id="ARBA00022490"/>
    </source>
</evidence>
<dbReference type="Pfam" id="PF00240">
    <property type="entry name" value="ubiquitin"/>
    <property type="match status" value="3"/>
</dbReference>
<proteinExistence type="inferred from homology"/>
<dbReference type="AlphaFoldDB" id="A0A5J4WF60"/>
<evidence type="ECO:0000256" key="2">
    <source>
        <dbReference type="ARBA" id="ARBA00004496"/>
    </source>
</evidence>
<dbReference type="PRINTS" id="PR00348">
    <property type="entry name" value="UBIQUITIN"/>
</dbReference>
<organism evidence="11 12">
    <name type="scientific">Streblomastix strix</name>
    <dbReference type="NCBI Taxonomy" id="222440"/>
    <lineage>
        <taxon>Eukaryota</taxon>
        <taxon>Metamonada</taxon>
        <taxon>Preaxostyla</taxon>
        <taxon>Oxymonadida</taxon>
        <taxon>Streblomastigidae</taxon>
        <taxon>Streblomastix</taxon>
    </lineage>
</organism>
<dbReference type="OrthoDB" id="20524at2759"/>
<comment type="similarity">
    <text evidence="3">Belongs to the ubiquitin family.</text>
</comment>
<keyword evidence="5" id="KW-1017">Isopeptide bond</keyword>
<evidence type="ECO:0000256" key="7">
    <source>
        <dbReference type="ARBA" id="ARBA00022843"/>
    </source>
</evidence>
<dbReference type="EMBL" id="SNRW01002318">
    <property type="protein sequence ID" value="KAA6393172.1"/>
    <property type="molecule type" value="Genomic_DNA"/>
</dbReference>
<dbReference type="CDD" id="cd17039">
    <property type="entry name" value="Ubl_ubiquitin_like"/>
    <property type="match status" value="1"/>
</dbReference>
<comment type="subcellular location">
    <subcellularLocation>
        <location evidence="2">Cytoplasm</location>
    </subcellularLocation>
    <subcellularLocation>
        <location evidence="1">Nucleus</location>
    </subcellularLocation>
</comment>
<dbReference type="InterPro" id="IPR019956">
    <property type="entry name" value="Ubiquitin_dom"/>
</dbReference>
<protein>
    <submittedName>
        <fullName evidence="11">Putative Polyubiquitin</fullName>
    </submittedName>
</protein>
<dbReference type="Gene3D" id="3.30.200.20">
    <property type="entry name" value="Phosphorylase Kinase, domain 1"/>
    <property type="match status" value="1"/>
</dbReference>
<comment type="caution">
    <text evidence="11">The sequence shown here is derived from an EMBL/GenBank/DDBJ whole genome shotgun (WGS) entry which is preliminary data.</text>
</comment>
<evidence type="ECO:0000256" key="1">
    <source>
        <dbReference type="ARBA" id="ARBA00004123"/>
    </source>
</evidence>
<feature type="domain" description="Ubiquitin-like" evidence="10">
    <location>
        <begin position="79"/>
        <end position="133"/>
    </location>
</feature>
<dbReference type="InterPro" id="IPR029071">
    <property type="entry name" value="Ubiquitin-like_domsf"/>
</dbReference>
<dbReference type="FunFam" id="3.10.20.90:FF:000469">
    <property type="entry name" value="Polyubiquitin-C"/>
    <property type="match status" value="1"/>
</dbReference>
<dbReference type="Gene3D" id="1.10.510.10">
    <property type="entry name" value="Transferase(Phosphotransferase) domain 1"/>
    <property type="match status" value="1"/>
</dbReference>
<evidence type="ECO:0000259" key="10">
    <source>
        <dbReference type="PROSITE" id="PS50053"/>
    </source>
</evidence>
<feature type="domain" description="Ubiquitin-like" evidence="10">
    <location>
        <begin position="180"/>
        <end position="250"/>
    </location>
</feature>
<dbReference type="InterPro" id="IPR000626">
    <property type="entry name" value="Ubiquitin-like_dom"/>
</dbReference>
<gene>
    <name evidence="11" type="ORF">EZS28_011303</name>
</gene>
<evidence type="ECO:0000256" key="3">
    <source>
        <dbReference type="ARBA" id="ARBA00008430"/>
    </source>
</evidence>
<evidence type="ECO:0000256" key="5">
    <source>
        <dbReference type="ARBA" id="ARBA00022499"/>
    </source>
</evidence>
<dbReference type="Pfam" id="PF00069">
    <property type="entry name" value="Pkinase"/>
    <property type="match status" value="1"/>
</dbReference>
<evidence type="ECO:0000313" key="11">
    <source>
        <dbReference type="EMBL" id="KAA6393172.1"/>
    </source>
</evidence>
<name>A0A5J4WF60_9EUKA</name>
<dbReference type="PROSITE" id="PS50011">
    <property type="entry name" value="PROTEIN_KINASE_DOM"/>
    <property type="match status" value="1"/>
</dbReference>
<dbReference type="SMART" id="SM00213">
    <property type="entry name" value="UBQ"/>
    <property type="match status" value="3"/>
</dbReference>
<evidence type="ECO:0000256" key="8">
    <source>
        <dbReference type="ARBA" id="ARBA00023242"/>
    </source>
</evidence>
<keyword evidence="4" id="KW-0963">Cytoplasm</keyword>
<keyword evidence="6" id="KW-0677">Repeat</keyword>
<dbReference type="Proteomes" id="UP000324800">
    <property type="component" value="Unassembled WGS sequence"/>
</dbReference>
<feature type="domain" description="Ubiquitin-like" evidence="10">
    <location>
        <begin position="1"/>
        <end position="76"/>
    </location>
</feature>
<dbReference type="SUPFAM" id="SSF54236">
    <property type="entry name" value="Ubiquitin-like"/>
    <property type="match status" value="3"/>
</dbReference>
<dbReference type="PROSITE" id="PS50053">
    <property type="entry name" value="UBIQUITIN_2"/>
    <property type="match status" value="3"/>
</dbReference>
<evidence type="ECO:0000256" key="6">
    <source>
        <dbReference type="ARBA" id="ARBA00022737"/>
    </source>
</evidence>
<feature type="domain" description="Protein kinase" evidence="9">
    <location>
        <begin position="251"/>
        <end position="538"/>
    </location>
</feature>
<dbReference type="GO" id="GO:0005634">
    <property type="term" value="C:nucleus"/>
    <property type="evidence" value="ECO:0007669"/>
    <property type="project" value="UniProtKB-SubCell"/>
</dbReference>
<evidence type="ECO:0000313" key="12">
    <source>
        <dbReference type="Proteomes" id="UP000324800"/>
    </source>
</evidence>
<dbReference type="PANTHER" id="PTHR10666">
    <property type="entry name" value="UBIQUITIN"/>
    <property type="match status" value="1"/>
</dbReference>
<sequence>MQIFIKTLTNKTIALEVENTDTVESVKQLIWDKVGILPDCFYLIFGGKKLEDDKTLQDYNIQKEATLYQNGRMISPPPQQLFIKTETRKIITVLFKEGFDILRLKNRIQKNFGIPVDQQRLFQNEKELINDNMINITRQWVGATLNLVTRLNQEELNQIFDLVEIENVDDNLEMDLFENMQIFVETLTRKKIELQVENTGTIESVKQKILDKEGIPPDQQRLVFAGRELEDNKILRYYKIREGAKLHLVLLEHKERLGKGAFGIVRHVIEKSTQHHMAWKEMDYEEPQDIEMVNNEKDQALNAYRILAQAASRSKQFLHVVQPLGFFVNEDIHRAYLVLEYCSGGDLRKYINNMKKSGMEISPKKCYQILGQIGSSLNQLHVNRIMHMDLKPENVLLTEDFMVELSDFGLSRQLQVGREYITAHGGTFLFQAPEVLLIKIKEKKGKGTQQKIVQTPACDIWAFGVMMFELLAQHHPFFDSATEADVLDEEFIQRVVNLPPAELPDHYPLKLRNLIKQMLEKDPSKRISAEEILDVPEIAAQLNAK</sequence>
<accession>A0A5J4WF60</accession>
<dbReference type="SMART" id="SM00220">
    <property type="entry name" value="S_TKc"/>
    <property type="match status" value="1"/>
</dbReference>
<dbReference type="SUPFAM" id="SSF56112">
    <property type="entry name" value="Protein kinase-like (PK-like)"/>
    <property type="match status" value="1"/>
</dbReference>
<dbReference type="InterPro" id="IPR050158">
    <property type="entry name" value="Ubiquitin_ubiquitin-like"/>
</dbReference>
<dbReference type="FunFam" id="3.10.20.90:FF:000211">
    <property type="entry name" value="Polyubiquitin 9"/>
    <property type="match status" value="1"/>
</dbReference>
<dbReference type="PROSITE" id="PS00108">
    <property type="entry name" value="PROTEIN_KINASE_ST"/>
    <property type="match status" value="1"/>
</dbReference>
<dbReference type="GO" id="GO:0005737">
    <property type="term" value="C:cytoplasm"/>
    <property type="evidence" value="ECO:0007669"/>
    <property type="project" value="UniProtKB-SubCell"/>
</dbReference>
<evidence type="ECO:0000259" key="9">
    <source>
        <dbReference type="PROSITE" id="PS50011"/>
    </source>
</evidence>
<keyword evidence="7" id="KW-0832">Ubl conjugation</keyword>
<keyword evidence="8" id="KW-0539">Nucleus</keyword>
<dbReference type="PROSITE" id="PS00299">
    <property type="entry name" value="UBIQUITIN_1"/>
    <property type="match status" value="1"/>
</dbReference>
<reference evidence="11 12" key="1">
    <citation type="submission" date="2019-03" db="EMBL/GenBank/DDBJ databases">
        <title>Single cell metagenomics reveals metabolic interactions within the superorganism composed of flagellate Streblomastix strix and complex community of Bacteroidetes bacteria on its surface.</title>
        <authorList>
            <person name="Treitli S.C."/>
            <person name="Kolisko M."/>
            <person name="Husnik F."/>
            <person name="Keeling P."/>
            <person name="Hampl V."/>
        </authorList>
    </citation>
    <scope>NUCLEOTIDE SEQUENCE [LARGE SCALE GENOMIC DNA]</scope>
    <source>
        <strain evidence="11">ST1C</strain>
    </source>
</reference>
<dbReference type="GO" id="GO:0004672">
    <property type="term" value="F:protein kinase activity"/>
    <property type="evidence" value="ECO:0007669"/>
    <property type="project" value="InterPro"/>
</dbReference>
<dbReference type="InterPro" id="IPR019954">
    <property type="entry name" value="Ubiquitin_CS"/>
</dbReference>
<dbReference type="InterPro" id="IPR008271">
    <property type="entry name" value="Ser/Thr_kinase_AS"/>
</dbReference>